<gene>
    <name evidence="2" type="primary">mhpC</name>
    <name evidence="2" type="ORF">D7316_03933</name>
</gene>
<dbReference type="InterPro" id="IPR050266">
    <property type="entry name" value="AB_hydrolase_sf"/>
</dbReference>
<proteinExistence type="predicted"/>
<name>A0A3G8JRH8_9ACTN</name>
<dbReference type="GO" id="GO:0016787">
    <property type="term" value="F:hydrolase activity"/>
    <property type="evidence" value="ECO:0007669"/>
    <property type="project" value="UniProtKB-KW"/>
</dbReference>
<dbReference type="InterPro" id="IPR000073">
    <property type="entry name" value="AB_hydrolase_1"/>
</dbReference>
<dbReference type="InterPro" id="IPR000639">
    <property type="entry name" value="Epox_hydrolase-like"/>
</dbReference>
<dbReference type="KEGG" id="gom:D7316_03933"/>
<dbReference type="OrthoDB" id="495620at2"/>
<evidence type="ECO:0000313" key="3">
    <source>
        <dbReference type="Proteomes" id="UP000271469"/>
    </source>
</evidence>
<protein>
    <submittedName>
        <fullName evidence="2">2-hydroxy-6-oxononadienedioate/2-hydroxy-6-oxononatrienedioate hydrolase</fullName>
        <ecNumber evidence="2">3.7.1.14</ecNumber>
    </submittedName>
</protein>
<sequence>MTVAASAVDGLNVVEHRSHREIRTDRPVLLLHGIGGSADSCAPLAERLAAAGVPSWCLDAPGYGRSADPMPGVDVVAAVIDLIERTWPAQPVTLLGTSWGGVVAIAVALRRPEIVAALVLADSTRGSGTTAGKADAMLARIAELRERGADAVAAERAPRLTAPGAAPIVCQTVRRSMADIRIPGFTAAAEFMATTDHGPDLARVDCPTLVLVGEHDVITGVDESRALANGIRGAQLHIIGAAGHVAVQERPDTVADLVLEFLGGLS</sequence>
<dbReference type="EMBL" id="CP033972">
    <property type="protein sequence ID" value="AZG47325.1"/>
    <property type="molecule type" value="Genomic_DNA"/>
</dbReference>
<dbReference type="Proteomes" id="UP000271469">
    <property type="component" value="Chromosome"/>
</dbReference>
<dbReference type="InterPro" id="IPR029058">
    <property type="entry name" value="AB_hydrolase_fold"/>
</dbReference>
<dbReference type="Pfam" id="PF00561">
    <property type="entry name" value="Abhydrolase_1"/>
    <property type="match status" value="1"/>
</dbReference>
<dbReference type="EC" id="3.7.1.14" evidence="2"/>
<dbReference type="PRINTS" id="PR00412">
    <property type="entry name" value="EPOXHYDRLASE"/>
</dbReference>
<dbReference type="RefSeq" id="WP_124709707.1">
    <property type="nucleotide sequence ID" value="NZ_CP033972.1"/>
</dbReference>
<dbReference type="PANTHER" id="PTHR43798">
    <property type="entry name" value="MONOACYLGLYCEROL LIPASE"/>
    <property type="match status" value="1"/>
</dbReference>
<reference evidence="2 3" key="1">
    <citation type="submission" date="2018-11" db="EMBL/GenBank/DDBJ databases">
        <title>Gordonia insulae sp. nov., isolated from an island soil.</title>
        <authorList>
            <person name="Kim Y.S."/>
            <person name="Kim S.B."/>
        </authorList>
    </citation>
    <scope>NUCLEOTIDE SEQUENCE [LARGE SCALE GENOMIC DNA]</scope>
    <source>
        <strain evidence="2 3">MMS17-SY073</strain>
    </source>
</reference>
<evidence type="ECO:0000259" key="1">
    <source>
        <dbReference type="Pfam" id="PF00561"/>
    </source>
</evidence>
<keyword evidence="3" id="KW-1185">Reference proteome</keyword>
<organism evidence="2 3">
    <name type="scientific">Gordonia insulae</name>
    <dbReference type="NCBI Taxonomy" id="2420509"/>
    <lineage>
        <taxon>Bacteria</taxon>
        <taxon>Bacillati</taxon>
        <taxon>Actinomycetota</taxon>
        <taxon>Actinomycetes</taxon>
        <taxon>Mycobacteriales</taxon>
        <taxon>Gordoniaceae</taxon>
        <taxon>Gordonia</taxon>
    </lineage>
</organism>
<accession>A0A3G8JRH8</accession>
<dbReference type="PRINTS" id="PR00111">
    <property type="entry name" value="ABHYDROLASE"/>
</dbReference>
<feature type="domain" description="AB hydrolase-1" evidence="1">
    <location>
        <begin position="27"/>
        <end position="249"/>
    </location>
</feature>
<dbReference type="AlphaFoldDB" id="A0A3G8JRH8"/>
<evidence type="ECO:0000313" key="2">
    <source>
        <dbReference type="EMBL" id="AZG47325.1"/>
    </source>
</evidence>
<dbReference type="SUPFAM" id="SSF53474">
    <property type="entry name" value="alpha/beta-Hydrolases"/>
    <property type="match status" value="1"/>
</dbReference>
<keyword evidence="2" id="KW-0378">Hydrolase</keyword>
<dbReference type="Gene3D" id="3.40.50.1820">
    <property type="entry name" value="alpha/beta hydrolase"/>
    <property type="match status" value="1"/>
</dbReference>